<keyword evidence="21" id="KW-1185">Reference proteome</keyword>
<dbReference type="NCBIfam" id="TIGR00070">
    <property type="entry name" value="hisG"/>
    <property type="match status" value="1"/>
</dbReference>
<dbReference type="InterPro" id="IPR011322">
    <property type="entry name" value="N-reg_PII-like_a/b"/>
</dbReference>
<dbReference type="InterPro" id="IPR013115">
    <property type="entry name" value="HisG_C"/>
</dbReference>
<dbReference type="GO" id="GO:0000287">
    <property type="term" value="F:magnesium ion binding"/>
    <property type="evidence" value="ECO:0007669"/>
    <property type="project" value="UniProtKB-UniRule"/>
</dbReference>
<keyword evidence="9 17" id="KW-0328">Glycosyltransferase</keyword>
<evidence type="ECO:0000256" key="9">
    <source>
        <dbReference type="ARBA" id="ARBA00022676"/>
    </source>
</evidence>
<dbReference type="NCBIfam" id="TIGR03455">
    <property type="entry name" value="HisG_C-term"/>
    <property type="match status" value="1"/>
</dbReference>
<dbReference type="PROSITE" id="PS01316">
    <property type="entry name" value="ATP_P_PHORIBOSYLTR"/>
    <property type="match status" value="1"/>
</dbReference>
<feature type="domain" description="ATP phosphoribosyltransferase catalytic" evidence="18">
    <location>
        <begin position="52"/>
        <end position="208"/>
    </location>
</feature>
<evidence type="ECO:0000256" key="14">
    <source>
        <dbReference type="ARBA" id="ARBA00022842"/>
    </source>
</evidence>
<dbReference type="InterPro" id="IPR020621">
    <property type="entry name" value="ATP-PRT_HisG_long"/>
</dbReference>
<protein>
    <recommendedName>
        <fullName evidence="6 17">ATP phosphoribosyltransferase</fullName>
        <shortName evidence="17">ATP-PRT</shortName>
        <shortName evidence="17">ATP-PRTase</shortName>
        <ecNumber evidence="5 17">2.4.2.17</ecNumber>
    </recommendedName>
</protein>
<dbReference type="Proteomes" id="UP000036176">
    <property type="component" value="Unassembled WGS sequence"/>
</dbReference>
<keyword evidence="13 17" id="KW-0067">ATP-binding</keyword>
<dbReference type="Gene3D" id="3.40.190.10">
    <property type="entry name" value="Periplasmic binding protein-like II"/>
    <property type="match status" value="2"/>
</dbReference>
<sequence length="288" mass="30978">MPQNLRVAVPNKGTLSEPAAAILSEAGYRRRTDAKDLTVVDPVNQVEFFFLRPKDIAIYVGSGQLDLGITGRDLALESDGPVRERLALGFGSSTFRYAAPAGRSWQVEDLAGRRIATSFPNLVRKDLAARNIEATVIRLDGAVEISVQLGVADAIADVVGSGRTLGLHDLTAFGDSLCDSEAVLIERADDSGDAEKDAARDQLVARVQGVVFGQQYLMLDYDCPRSVLDRATEVTPGLESPTIAPLADPDWVAVRALVPRRDVNAIMDELAAIGAKAILASDIRFCRF</sequence>
<evidence type="ECO:0000256" key="1">
    <source>
        <dbReference type="ARBA" id="ARBA00000915"/>
    </source>
</evidence>
<evidence type="ECO:0000256" key="3">
    <source>
        <dbReference type="ARBA" id="ARBA00004667"/>
    </source>
</evidence>
<dbReference type="Gene3D" id="3.30.70.120">
    <property type="match status" value="1"/>
</dbReference>
<feature type="domain" description="Histidine biosynthesis HisG C-terminal" evidence="19">
    <location>
        <begin position="214"/>
        <end position="284"/>
    </location>
</feature>
<evidence type="ECO:0000256" key="16">
    <source>
        <dbReference type="ARBA" id="ARBA00024861"/>
    </source>
</evidence>
<keyword evidence="10 17" id="KW-0808">Transferase</keyword>
<comment type="pathway">
    <text evidence="3 17">Amino-acid biosynthesis; L-histidine biosynthesis; L-histidine from 5-phospho-alpha-D-ribose 1-diphosphate: step 1/9.</text>
</comment>
<dbReference type="GO" id="GO:0005524">
    <property type="term" value="F:ATP binding"/>
    <property type="evidence" value="ECO:0007669"/>
    <property type="project" value="UniProtKB-KW"/>
</dbReference>
<dbReference type="EMBL" id="JYNX01000028">
    <property type="protein sequence ID" value="KMO82365.1"/>
    <property type="molecule type" value="Genomic_DNA"/>
</dbReference>
<dbReference type="InterPro" id="IPR013820">
    <property type="entry name" value="ATP_PRibTrfase_cat"/>
</dbReference>
<evidence type="ECO:0000256" key="6">
    <source>
        <dbReference type="ARBA" id="ARBA00020998"/>
    </source>
</evidence>
<evidence type="ECO:0000256" key="8">
    <source>
        <dbReference type="ARBA" id="ARBA00022605"/>
    </source>
</evidence>
<proteinExistence type="inferred from homology"/>
<evidence type="ECO:0000256" key="12">
    <source>
        <dbReference type="ARBA" id="ARBA00022741"/>
    </source>
</evidence>
<dbReference type="PANTHER" id="PTHR21403:SF8">
    <property type="entry name" value="ATP PHOSPHORIBOSYLTRANSFERASE"/>
    <property type="match status" value="1"/>
</dbReference>
<comment type="subcellular location">
    <subcellularLocation>
        <location evidence="2 17">Cytoplasm</location>
    </subcellularLocation>
</comment>
<keyword evidence="15 17" id="KW-0368">Histidine biosynthesis</keyword>
<dbReference type="SUPFAM" id="SSF54913">
    <property type="entry name" value="GlnB-like"/>
    <property type="match status" value="1"/>
</dbReference>
<comment type="similarity">
    <text evidence="4 17">Belongs to the ATP phosphoribosyltransferase family. Long subfamily.</text>
</comment>
<dbReference type="CDD" id="cd13591">
    <property type="entry name" value="PBP2_HisGL1"/>
    <property type="match status" value="1"/>
</dbReference>
<evidence type="ECO:0000256" key="13">
    <source>
        <dbReference type="ARBA" id="ARBA00022840"/>
    </source>
</evidence>
<dbReference type="InterPro" id="IPR001348">
    <property type="entry name" value="ATP_PRibTrfase_HisG"/>
</dbReference>
<keyword evidence="14 17" id="KW-0460">Magnesium</keyword>
<keyword evidence="8 17" id="KW-0028">Amino-acid biosynthesis</keyword>
<dbReference type="FunFam" id="3.30.70.120:FF:000003">
    <property type="entry name" value="ATP phosphoribosyltransferase"/>
    <property type="match status" value="1"/>
</dbReference>
<evidence type="ECO:0000256" key="10">
    <source>
        <dbReference type="ARBA" id="ARBA00022679"/>
    </source>
</evidence>
<dbReference type="Pfam" id="PF08029">
    <property type="entry name" value="HisG_C"/>
    <property type="match status" value="1"/>
</dbReference>
<comment type="function">
    <text evidence="16 17">Catalyzes the condensation of ATP and 5-phosphoribose 1-diphosphate to form N'-(5'-phosphoribosyl)-ATP (PR-ATP). Has a crucial role in the pathway because the rate of histidine biosynthesis seems to be controlled primarily by regulation of HisG enzymatic activity.</text>
</comment>
<evidence type="ECO:0000256" key="4">
    <source>
        <dbReference type="ARBA" id="ARBA00007955"/>
    </source>
</evidence>
<evidence type="ECO:0000256" key="5">
    <source>
        <dbReference type="ARBA" id="ARBA00011946"/>
    </source>
</evidence>
<comment type="caution">
    <text evidence="20">The sequence shown here is derived from an EMBL/GenBank/DDBJ whole genome shotgun (WGS) entry which is preliminary data.</text>
</comment>
<dbReference type="SUPFAM" id="SSF53850">
    <property type="entry name" value="Periplasmic binding protein-like II"/>
    <property type="match status" value="1"/>
</dbReference>
<comment type="cofactor">
    <cofactor evidence="17">
        <name>Mg(2+)</name>
        <dbReference type="ChEBI" id="CHEBI:18420"/>
    </cofactor>
</comment>
<dbReference type="GO" id="GO:0003879">
    <property type="term" value="F:ATP phosphoribosyltransferase activity"/>
    <property type="evidence" value="ECO:0007669"/>
    <property type="project" value="UniProtKB-UniRule"/>
</dbReference>
<keyword evidence="11 17" id="KW-0479">Metal-binding</keyword>
<keyword evidence="7 17" id="KW-0963">Cytoplasm</keyword>
<dbReference type="GO" id="GO:0005737">
    <property type="term" value="C:cytoplasm"/>
    <property type="evidence" value="ECO:0007669"/>
    <property type="project" value="UniProtKB-SubCell"/>
</dbReference>
<dbReference type="InterPro" id="IPR018198">
    <property type="entry name" value="ATP_PRibTrfase_CS"/>
</dbReference>
<evidence type="ECO:0000313" key="21">
    <source>
        <dbReference type="Proteomes" id="UP000036176"/>
    </source>
</evidence>
<evidence type="ECO:0000256" key="11">
    <source>
        <dbReference type="ARBA" id="ARBA00022723"/>
    </source>
</evidence>
<dbReference type="PANTHER" id="PTHR21403">
    <property type="entry name" value="ATP PHOSPHORIBOSYLTRANSFERASE ATP-PRTASE"/>
    <property type="match status" value="1"/>
</dbReference>
<accession>A0A0J6WGH3</accession>
<dbReference type="OrthoDB" id="9801867at2"/>
<dbReference type="HAMAP" id="MF_00079">
    <property type="entry name" value="HisG_Long"/>
    <property type="match status" value="1"/>
</dbReference>
<evidence type="ECO:0000256" key="2">
    <source>
        <dbReference type="ARBA" id="ARBA00004496"/>
    </source>
</evidence>
<dbReference type="InterPro" id="IPR015867">
    <property type="entry name" value="N-reg_PII/ATP_PRibTrfase_C"/>
</dbReference>
<dbReference type="FunFam" id="3.40.190.10:FF:000136">
    <property type="entry name" value="ATP phosphoribosyltransferase"/>
    <property type="match status" value="1"/>
</dbReference>
<name>A0A0J6WGH3_MYCCU</name>
<evidence type="ECO:0000313" key="20">
    <source>
        <dbReference type="EMBL" id="KMO82365.1"/>
    </source>
</evidence>
<comment type="subunit">
    <text evidence="17">Equilibrium between an active dimeric form, an inactive hexameric form and higher aggregates. Interconversion between the various forms is largely reversible and is influenced by the natural substrates and inhibitors of the enzyme.</text>
</comment>
<evidence type="ECO:0000256" key="7">
    <source>
        <dbReference type="ARBA" id="ARBA00022490"/>
    </source>
</evidence>
<dbReference type="AlphaFoldDB" id="A0A0J6WGH3"/>
<organism evidence="20 21">
    <name type="scientific">Mycolicibacterium chubuense</name>
    <name type="common">Mycobacterium chubuense</name>
    <dbReference type="NCBI Taxonomy" id="1800"/>
    <lineage>
        <taxon>Bacteria</taxon>
        <taxon>Bacillati</taxon>
        <taxon>Actinomycetota</taxon>
        <taxon>Actinomycetes</taxon>
        <taxon>Mycobacteriales</taxon>
        <taxon>Mycobacteriaceae</taxon>
        <taxon>Mycolicibacterium</taxon>
    </lineage>
</organism>
<evidence type="ECO:0000259" key="19">
    <source>
        <dbReference type="Pfam" id="PF08029"/>
    </source>
</evidence>
<comment type="activity regulation">
    <text evidence="17">Feedback inhibited by histidine.</text>
</comment>
<evidence type="ECO:0000259" key="18">
    <source>
        <dbReference type="Pfam" id="PF01634"/>
    </source>
</evidence>
<dbReference type="GO" id="GO:0000105">
    <property type="term" value="P:L-histidine biosynthetic process"/>
    <property type="evidence" value="ECO:0007669"/>
    <property type="project" value="UniProtKB-UniRule"/>
</dbReference>
<evidence type="ECO:0000256" key="15">
    <source>
        <dbReference type="ARBA" id="ARBA00023102"/>
    </source>
</evidence>
<comment type="catalytic activity">
    <reaction evidence="1 17">
        <text>1-(5-phospho-beta-D-ribosyl)-ATP + diphosphate = 5-phospho-alpha-D-ribose 1-diphosphate + ATP</text>
        <dbReference type="Rhea" id="RHEA:18473"/>
        <dbReference type="ChEBI" id="CHEBI:30616"/>
        <dbReference type="ChEBI" id="CHEBI:33019"/>
        <dbReference type="ChEBI" id="CHEBI:58017"/>
        <dbReference type="ChEBI" id="CHEBI:73183"/>
        <dbReference type="EC" id="2.4.2.17"/>
    </reaction>
</comment>
<keyword evidence="12 17" id="KW-0547">Nucleotide-binding</keyword>
<reference evidence="20 21" key="1">
    <citation type="journal article" date="2015" name="Genome Biol. Evol.">
        <title>Characterization of Three Mycobacterium spp. with Potential Use in Bioremediation by Genome Sequencing and Comparative Genomics.</title>
        <authorList>
            <person name="Das S."/>
            <person name="Pettersson B.M."/>
            <person name="Behra P.R."/>
            <person name="Ramesh M."/>
            <person name="Dasgupta S."/>
            <person name="Bhattacharya A."/>
            <person name="Kirsebom L.A."/>
        </authorList>
    </citation>
    <scope>NUCLEOTIDE SEQUENCE [LARGE SCALE GENOMIC DNA]</scope>
    <source>
        <strain evidence="20 21">DSM 44219</strain>
    </source>
</reference>
<dbReference type="Pfam" id="PF01634">
    <property type="entry name" value="HisG"/>
    <property type="match status" value="1"/>
</dbReference>
<dbReference type="EC" id="2.4.2.17" evidence="5 17"/>
<evidence type="ECO:0000256" key="17">
    <source>
        <dbReference type="HAMAP-Rule" id="MF_00079"/>
    </source>
</evidence>
<dbReference type="PATRIC" id="fig|1800.3.peg.1626"/>
<gene>
    <name evidence="17 20" type="primary">hisG</name>
    <name evidence="20" type="ORF">MCHUDSM44219_01615</name>
</gene>
<dbReference type="UniPathway" id="UPA00031">
    <property type="reaction ID" value="UER00006"/>
</dbReference>